<dbReference type="Proteomes" id="UP000000585">
    <property type="component" value="Chromosome"/>
</dbReference>
<sequence>MSTSSRVLVLKKFHGIMDGNRNVAVFFVGQ</sequence>
<gene>
    <name evidence="1" type="ordered locus">SP_1028</name>
</gene>
<organism evidence="1 2">
    <name type="scientific">Streptococcus pneumoniae serotype 4 (strain ATCC BAA-334 / TIGR4)</name>
    <dbReference type="NCBI Taxonomy" id="170187"/>
    <lineage>
        <taxon>Bacteria</taxon>
        <taxon>Bacillati</taxon>
        <taxon>Bacillota</taxon>
        <taxon>Bacilli</taxon>
        <taxon>Lactobacillales</taxon>
        <taxon>Streptococcaceae</taxon>
        <taxon>Streptococcus</taxon>
    </lineage>
</organism>
<reference evidence="1 2" key="1">
    <citation type="journal article" date="2001" name="Science">
        <title>Complete genome sequence of a virulent isolate of Streptococcus pneumoniae.</title>
        <authorList>
            <person name="Tettelin H."/>
            <person name="Nelson K.E."/>
            <person name="Paulsen I.T."/>
            <person name="Eisen J.A."/>
            <person name="Read T.D."/>
            <person name="Peterson S."/>
            <person name="Heidelberg J."/>
            <person name="DeBoy R.T."/>
            <person name="Haft D.H."/>
            <person name="Dodson R.J."/>
            <person name="Durkin A.S."/>
            <person name="Gwinn M."/>
            <person name="Kolonay J.F."/>
            <person name="Nelson W.C."/>
            <person name="Peterson J.D."/>
            <person name="Umayam L.A."/>
            <person name="White O."/>
            <person name="Salzberg S.L."/>
            <person name="Lewis M.R."/>
            <person name="Radune D."/>
            <person name="Holtzapple E."/>
            <person name="Khouri H."/>
            <person name="Wolf A.M."/>
            <person name="Utterback T.R."/>
            <person name="Hansen C.L."/>
            <person name="McDonald L.A."/>
            <person name="Feldblyum T.V."/>
            <person name="Angiuoli S."/>
            <person name="Dickinson T."/>
            <person name="Hickey E.K."/>
            <person name="Holt I.E."/>
            <person name="Loftus B.J."/>
            <person name="Yang F."/>
            <person name="Smith H.O."/>
            <person name="Venter J.C."/>
            <person name="Dougherty B.A."/>
            <person name="Morrison D.A."/>
            <person name="Hollingshead S.K."/>
            <person name="Fraser C.M."/>
        </authorList>
    </citation>
    <scope>NUCLEOTIDE SEQUENCE [LARGE SCALE GENOMIC DNA]</scope>
    <source>
        <strain evidence="2">ATCC BAA-334 / TIGR4</strain>
    </source>
</reference>
<name>A0A0H2UPZ6_STRPN</name>
<evidence type="ECO:0000313" key="2">
    <source>
        <dbReference type="Proteomes" id="UP000000585"/>
    </source>
</evidence>
<dbReference type="AlphaFoldDB" id="A0A0H2UPZ6"/>
<protein>
    <submittedName>
        <fullName evidence="1">Uncharacterized protein</fullName>
    </submittedName>
</protein>
<dbReference type="EnsemblBacteria" id="AAK75143">
    <property type="protein sequence ID" value="AAK75143"/>
    <property type="gene ID" value="SP_1028"/>
</dbReference>
<keyword evidence="2" id="KW-1185">Reference proteome</keyword>
<dbReference type="PaxDb" id="170187-SP_1028"/>
<accession>A0A0H2UPZ6</accession>
<evidence type="ECO:0000313" key="1">
    <source>
        <dbReference type="EMBL" id="AAK75143.1"/>
    </source>
</evidence>
<dbReference type="EMBL" id="AE005672">
    <property type="protein sequence ID" value="AAK75143.1"/>
    <property type="molecule type" value="Genomic_DNA"/>
</dbReference>
<proteinExistence type="predicted"/>
<dbReference type="KEGG" id="spn:SP_1028"/>